<dbReference type="InterPro" id="IPR053065">
    <property type="entry name" value="Archenteron_Induction-Rel"/>
</dbReference>
<feature type="chain" id="PRO_5025369064" evidence="2">
    <location>
        <begin position="19"/>
        <end position="411"/>
    </location>
</feature>
<dbReference type="PANTHER" id="PTHR36853">
    <property type="entry name" value="EXPRESSED PROTEIN"/>
    <property type="match status" value="1"/>
</dbReference>
<dbReference type="GO" id="GO:0005783">
    <property type="term" value="C:endoplasmic reticulum"/>
    <property type="evidence" value="ECO:0007669"/>
    <property type="project" value="TreeGrafter"/>
</dbReference>
<gene>
    <name evidence="5" type="ORF">P153DRAFT_364176</name>
</gene>
<keyword evidence="1" id="KW-1133">Transmembrane helix</keyword>
<dbReference type="OrthoDB" id="5583277at2759"/>
<dbReference type="InterPro" id="IPR049205">
    <property type="entry name" value="Vps3844_N"/>
</dbReference>
<dbReference type="Proteomes" id="UP000799771">
    <property type="component" value="Unassembled WGS sequence"/>
</dbReference>
<evidence type="ECO:0000259" key="4">
    <source>
        <dbReference type="Pfam" id="PF21656"/>
    </source>
</evidence>
<dbReference type="EMBL" id="ML977500">
    <property type="protein sequence ID" value="KAF2132917.1"/>
    <property type="molecule type" value="Genomic_DNA"/>
</dbReference>
<keyword evidence="6" id="KW-1185">Reference proteome</keyword>
<evidence type="ECO:0000313" key="5">
    <source>
        <dbReference type="EMBL" id="KAF2132917.1"/>
    </source>
</evidence>
<evidence type="ECO:0000256" key="2">
    <source>
        <dbReference type="SAM" id="SignalP"/>
    </source>
</evidence>
<sequence length="411" mass="43979">MKLSWGALVSSLCCSAAAAKTGHVFVHDPATRTSPQASSPSLNVGAAGLVLAQRVGLSRFYTINYQDPALVQQINVLSGPQQKLFGGEDADKSRAHVLVWLEDVEDATDIIKDASAWSSDFTIPYPPSPSDNNLLIENFIVQAESLPKYADAKGRTYSAGIELEAALSPLKKMTFHNEYLSIFRADKSDAFSRDTLAKKLNSLLASQDLAITVVLMPPSSSHTKRAATPDGTYHLPSAFAASRRVPSEKILSLDPEPSTSPNPRVPDLEEFPTAMAANNTPVRGILPSCFNTLSICQQRTQNCSSHGECKLLHKGRGSGKDAQSTDCYGCACVATTTYLSEDKGKDGPKKVTYWGGPACQKKDISVQFWLFVATGTVLAFLISSGIGMLYSMGAEELPSVIGAGVSGPVRK</sequence>
<feature type="transmembrane region" description="Helical" evidence="1">
    <location>
        <begin position="368"/>
        <end position="390"/>
    </location>
</feature>
<organism evidence="5 6">
    <name type="scientific">Dothidotthia symphoricarpi CBS 119687</name>
    <dbReference type="NCBI Taxonomy" id="1392245"/>
    <lineage>
        <taxon>Eukaryota</taxon>
        <taxon>Fungi</taxon>
        <taxon>Dikarya</taxon>
        <taxon>Ascomycota</taxon>
        <taxon>Pezizomycotina</taxon>
        <taxon>Dothideomycetes</taxon>
        <taxon>Pleosporomycetidae</taxon>
        <taxon>Pleosporales</taxon>
        <taxon>Dothidotthiaceae</taxon>
        <taxon>Dothidotthia</taxon>
    </lineage>
</organism>
<dbReference type="Pfam" id="PF21656">
    <property type="entry name" value="DUF6859"/>
    <property type="match status" value="1"/>
</dbReference>
<reference evidence="5" key="1">
    <citation type="journal article" date="2020" name="Stud. Mycol.">
        <title>101 Dothideomycetes genomes: a test case for predicting lifestyles and emergence of pathogens.</title>
        <authorList>
            <person name="Haridas S."/>
            <person name="Albert R."/>
            <person name="Binder M."/>
            <person name="Bloem J."/>
            <person name="Labutti K."/>
            <person name="Salamov A."/>
            <person name="Andreopoulos B."/>
            <person name="Baker S."/>
            <person name="Barry K."/>
            <person name="Bills G."/>
            <person name="Bluhm B."/>
            <person name="Cannon C."/>
            <person name="Castanera R."/>
            <person name="Culley D."/>
            <person name="Daum C."/>
            <person name="Ezra D."/>
            <person name="Gonzalez J."/>
            <person name="Henrissat B."/>
            <person name="Kuo A."/>
            <person name="Liang C."/>
            <person name="Lipzen A."/>
            <person name="Lutzoni F."/>
            <person name="Magnuson J."/>
            <person name="Mondo S."/>
            <person name="Nolan M."/>
            <person name="Ohm R."/>
            <person name="Pangilinan J."/>
            <person name="Park H.-J."/>
            <person name="Ramirez L."/>
            <person name="Alfaro M."/>
            <person name="Sun H."/>
            <person name="Tritt A."/>
            <person name="Yoshinaga Y."/>
            <person name="Zwiers L.-H."/>
            <person name="Turgeon B."/>
            <person name="Goodwin S."/>
            <person name="Spatafora J."/>
            <person name="Crous P."/>
            <person name="Grigoriev I."/>
        </authorList>
    </citation>
    <scope>NUCLEOTIDE SEQUENCE</scope>
    <source>
        <strain evidence="5">CBS 119687</strain>
    </source>
</reference>
<name>A0A6A6APX6_9PLEO</name>
<evidence type="ECO:0000259" key="3">
    <source>
        <dbReference type="Pfam" id="PF12955"/>
    </source>
</evidence>
<feature type="signal peptide" evidence="2">
    <location>
        <begin position="1"/>
        <end position="18"/>
    </location>
</feature>
<proteinExistence type="predicted"/>
<evidence type="ECO:0000313" key="6">
    <source>
        <dbReference type="Proteomes" id="UP000799771"/>
    </source>
</evidence>
<dbReference type="PANTHER" id="PTHR36853:SF1">
    <property type="entry name" value="DUF3844 DOMAIN-CONTAINING PROTEIN"/>
    <property type="match status" value="1"/>
</dbReference>
<keyword evidence="1" id="KW-0812">Transmembrane</keyword>
<protein>
    <submittedName>
        <fullName evidence="5">Uncharacterized protein</fullName>
    </submittedName>
</protein>
<keyword evidence="2" id="KW-0732">Signal</keyword>
<accession>A0A6A6APX6</accession>
<dbReference type="GeneID" id="54407973"/>
<keyword evidence="1" id="KW-0472">Membrane</keyword>
<evidence type="ECO:0000256" key="1">
    <source>
        <dbReference type="SAM" id="Phobius"/>
    </source>
</evidence>
<dbReference type="InterPro" id="IPR024382">
    <property type="entry name" value="Vps3844_C"/>
</dbReference>
<feature type="domain" description="Vacuolar sorting protein Vps3844 N-terminal" evidence="4">
    <location>
        <begin position="40"/>
        <end position="141"/>
    </location>
</feature>
<dbReference type="RefSeq" id="XP_033527304.1">
    <property type="nucleotide sequence ID" value="XM_033667541.1"/>
</dbReference>
<dbReference type="AlphaFoldDB" id="A0A6A6APX6"/>
<dbReference type="Pfam" id="PF12955">
    <property type="entry name" value="Vps3844_C"/>
    <property type="match status" value="1"/>
</dbReference>
<feature type="domain" description="Vacuolar sorting protein Vps3844 C-terminal" evidence="3">
    <location>
        <begin position="289"/>
        <end position="403"/>
    </location>
</feature>